<organism evidence="2 3">
    <name type="scientific">Claviceps pusilla</name>
    <dbReference type="NCBI Taxonomy" id="123648"/>
    <lineage>
        <taxon>Eukaryota</taxon>
        <taxon>Fungi</taxon>
        <taxon>Dikarya</taxon>
        <taxon>Ascomycota</taxon>
        <taxon>Pezizomycotina</taxon>
        <taxon>Sordariomycetes</taxon>
        <taxon>Hypocreomycetidae</taxon>
        <taxon>Hypocreales</taxon>
        <taxon>Clavicipitaceae</taxon>
        <taxon>Claviceps</taxon>
    </lineage>
</organism>
<keyword evidence="3" id="KW-1185">Reference proteome</keyword>
<accession>A0A9P7T1N0</accession>
<feature type="region of interest" description="Disordered" evidence="1">
    <location>
        <begin position="1"/>
        <end position="39"/>
    </location>
</feature>
<feature type="compositionally biased region" description="Low complexity" evidence="1">
    <location>
        <begin position="1"/>
        <end position="14"/>
    </location>
</feature>
<dbReference type="Proteomes" id="UP000748025">
    <property type="component" value="Unassembled WGS sequence"/>
</dbReference>
<dbReference type="OrthoDB" id="2400485at2759"/>
<dbReference type="PANTHER" id="PTHR34213:SF2">
    <property type="entry name" value="NUCLEAR TRANSPORT FACTOR 2 (NTF2) FAMILY PROTEIN"/>
    <property type="match status" value="1"/>
</dbReference>
<sequence>MSTSTSTSNTTPASGPDKQKTPSSASDFTPNPSASLRLPPPRQALLDDIIALYSCQPTVDRIKRYTPDCIYDDPFGYADNRYKIAGQWFALPKMFSASVNAGYEVVRSDDEVLQFKSEQKWTFRLLPKTVTLKSLVTLTLEPESVRDGGDFLRVKYHKDQNSDKDLSHEGIWFTVKKWQADNMPGWINMDGVKHFEEDNKPRQTGEKK</sequence>
<comment type="caution">
    <text evidence="2">The sequence shown here is derived from an EMBL/GenBank/DDBJ whole genome shotgun (WGS) entry which is preliminary data.</text>
</comment>
<evidence type="ECO:0000313" key="3">
    <source>
        <dbReference type="Proteomes" id="UP000748025"/>
    </source>
</evidence>
<reference evidence="2" key="1">
    <citation type="journal article" date="2020" name="bioRxiv">
        <title>Whole genome comparisons of ergot fungi reveals the divergence and evolution of species within the genus Claviceps are the result of varying mechanisms driving genome evolution and host range expansion.</title>
        <authorList>
            <person name="Wyka S.A."/>
            <person name="Mondo S.J."/>
            <person name="Liu M."/>
            <person name="Dettman J."/>
            <person name="Nalam V."/>
            <person name="Broders K.D."/>
        </authorList>
    </citation>
    <scope>NUCLEOTIDE SEQUENCE</scope>
    <source>
        <strain evidence="2">CCC 602</strain>
    </source>
</reference>
<feature type="compositionally biased region" description="Polar residues" evidence="1">
    <location>
        <begin position="21"/>
        <end position="34"/>
    </location>
</feature>
<name>A0A9P7T1N0_9HYPO</name>
<dbReference type="PANTHER" id="PTHR34213">
    <property type="entry name" value="NUCLEAR TRANSPORT FACTOR 2 (NTF2) FAMILY PROTEIN"/>
    <property type="match status" value="1"/>
</dbReference>
<proteinExistence type="predicted"/>
<protein>
    <submittedName>
        <fullName evidence="2">Uncharacterized protein</fullName>
    </submittedName>
</protein>
<evidence type="ECO:0000256" key="1">
    <source>
        <dbReference type="SAM" id="MobiDB-lite"/>
    </source>
</evidence>
<dbReference type="AlphaFoldDB" id="A0A9P7T1N0"/>
<evidence type="ECO:0000313" key="2">
    <source>
        <dbReference type="EMBL" id="KAG6013183.1"/>
    </source>
</evidence>
<dbReference type="EMBL" id="SRPW01000631">
    <property type="protein sequence ID" value="KAG6013183.1"/>
    <property type="molecule type" value="Genomic_DNA"/>
</dbReference>
<gene>
    <name evidence="2" type="ORF">E4U43_007445</name>
</gene>